<gene>
    <name evidence="2" type="ORF">Lqui_0509</name>
</gene>
<keyword evidence="1" id="KW-1133">Transmembrane helix</keyword>
<dbReference type="PATRIC" id="fig|45073.5.peg.540"/>
<dbReference type="InterPro" id="IPR005325">
    <property type="entry name" value="DUF308_memb"/>
</dbReference>
<comment type="caution">
    <text evidence="2">The sequence shown here is derived from an EMBL/GenBank/DDBJ whole genome shotgun (WGS) entry which is preliminary data.</text>
</comment>
<feature type="transmembrane region" description="Helical" evidence="1">
    <location>
        <begin position="99"/>
        <end position="118"/>
    </location>
</feature>
<evidence type="ECO:0000313" key="2">
    <source>
        <dbReference type="EMBL" id="KTD51665.1"/>
    </source>
</evidence>
<reference evidence="2 3" key="1">
    <citation type="submission" date="2015-11" db="EMBL/GenBank/DDBJ databases">
        <title>Genomic analysis of 38 Legionella species identifies large and diverse effector repertoires.</title>
        <authorList>
            <person name="Burstein D."/>
            <person name="Amaro F."/>
            <person name="Zusman T."/>
            <person name="Lifshitz Z."/>
            <person name="Cohen O."/>
            <person name="Gilbert J.A."/>
            <person name="Pupko T."/>
            <person name="Shuman H.A."/>
            <person name="Segal G."/>
        </authorList>
    </citation>
    <scope>NUCLEOTIDE SEQUENCE [LARGE SCALE GENOMIC DNA]</scope>
    <source>
        <strain evidence="2 3">CDC#1442-AUS-E</strain>
    </source>
</reference>
<keyword evidence="1" id="KW-0812">Transmembrane</keyword>
<evidence type="ECO:0000313" key="3">
    <source>
        <dbReference type="Proteomes" id="UP000054618"/>
    </source>
</evidence>
<feature type="transmembrane region" description="Helical" evidence="1">
    <location>
        <begin position="130"/>
        <end position="150"/>
    </location>
</feature>
<feature type="transmembrane region" description="Helical" evidence="1">
    <location>
        <begin position="73"/>
        <end position="93"/>
    </location>
</feature>
<evidence type="ECO:0000256" key="1">
    <source>
        <dbReference type="SAM" id="Phobius"/>
    </source>
</evidence>
<dbReference type="Pfam" id="PF03729">
    <property type="entry name" value="DUF308"/>
    <property type="match status" value="1"/>
</dbReference>
<accession>A0A0W0Y3Q5</accession>
<organism evidence="2 3">
    <name type="scientific">Legionella quinlivanii</name>
    <dbReference type="NCBI Taxonomy" id="45073"/>
    <lineage>
        <taxon>Bacteria</taxon>
        <taxon>Pseudomonadati</taxon>
        <taxon>Pseudomonadota</taxon>
        <taxon>Gammaproteobacteria</taxon>
        <taxon>Legionellales</taxon>
        <taxon>Legionellaceae</taxon>
        <taxon>Legionella</taxon>
    </lineage>
</organism>
<dbReference type="Proteomes" id="UP000054618">
    <property type="component" value="Unassembled WGS sequence"/>
</dbReference>
<dbReference type="OrthoDB" id="9815400at2"/>
<feature type="transmembrane region" description="Helical" evidence="1">
    <location>
        <begin position="20"/>
        <end position="40"/>
    </location>
</feature>
<dbReference type="GO" id="GO:0005886">
    <property type="term" value="C:plasma membrane"/>
    <property type="evidence" value="ECO:0007669"/>
    <property type="project" value="TreeGrafter"/>
</dbReference>
<keyword evidence="1" id="KW-0472">Membrane</keyword>
<proteinExistence type="predicted"/>
<dbReference type="RefSeq" id="WP_058506626.1">
    <property type="nucleotide sequence ID" value="NZ_CAAAIK010000002.1"/>
</dbReference>
<feature type="transmembrane region" description="Helical" evidence="1">
    <location>
        <begin position="46"/>
        <end position="66"/>
    </location>
</feature>
<dbReference type="AlphaFoldDB" id="A0A0W0Y3Q5"/>
<dbReference type="PANTHER" id="PTHR34989">
    <property type="entry name" value="PROTEIN HDED"/>
    <property type="match status" value="1"/>
</dbReference>
<dbReference type="EMBL" id="LNYS01000006">
    <property type="protein sequence ID" value="KTD51665.1"/>
    <property type="molecule type" value="Genomic_DNA"/>
</dbReference>
<sequence>MSTEKQEVRAVNEPSRSWGWLMALGIFFVLLGAIGLSMVVGLTLASMLFLGILLIIAGCSQIVDVFKSKHWRAVIWHAFIAVLYIVGGGLVIYDPLLASSLITLMLATVLIVIGLSRFIMASTLKGSSAFILVLAGIIAIALGVMIIMQWPISGLWVIGLFIAVELMVDGWAYIFLAIAMRRSR</sequence>
<keyword evidence="3" id="KW-1185">Reference proteome</keyword>
<name>A0A0W0Y3Q5_9GAMM</name>
<dbReference type="InterPro" id="IPR052712">
    <property type="entry name" value="Acid_resist_chaperone_HdeD"/>
</dbReference>
<feature type="transmembrane region" description="Helical" evidence="1">
    <location>
        <begin position="156"/>
        <end position="179"/>
    </location>
</feature>
<dbReference type="STRING" id="45073.Lqui_0509"/>
<dbReference type="PANTHER" id="PTHR34989:SF1">
    <property type="entry name" value="PROTEIN HDED"/>
    <property type="match status" value="1"/>
</dbReference>
<protein>
    <submittedName>
        <fullName evidence="2">Acid-resistance membrane protein</fullName>
    </submittedName>
</protein>